<proteinExistence type="predicted"/>
<comment type="caution">
    <text evidence="2">The sequence shown here is derived from an EMBL/GenBank/DDBJ whole genome shotgun (WGS) entry which is preliminary data.</text>
</comment>
<name>A0A6I3KMK4_9HYPH</name>
<evidence type="ECO:0000313" key="2">
    <source>
        <dbReference type="EMBL" id="MTD95036.1"/>
    </source>
</evidence>
<dbReference type="Proteomes" id="UP000440694">
    <property type="component" value="Unassembled WGS sequence"/>
</dbReference>
<evidence type="ECO:0000256" key="1">
    <source>
        <dbReference type="SAM" id="Phobius"/>
    </source>
</evidence>
<dbReference type="Pfam" id="PF10947">
    <property type="entry name" value="DUF2628"/>
    <property type="match status" value="1"/>
</dbReference>
<dbReference type="AlphaFoldDB" id="A0A6I3KMK4"/>
<keyword evidence="1" id="KW-1133">Transmembrane helix</keyword>
<accession>A0A6I3KMK4</accession>
<protein>
    <submittedName>
        <fullName evidence="2">DUF2628 domain-containing protein</fullName>
    </submittedName>
</protein>
<gene>
    <name evidence="2" type="ORF">GIW81_11910</name>
</gene>
<evidence type="ECO:0000313" key="3">
    <source>
        <dbReference type="Proteomes" id="UP000440694"/>
    </source>
</evidence>
<dbReference type="InterPro" id="IPR024399">
    <property type="entry name" value="DUF2628"/>
</dbReference>
<keyword evidence="1" id="KW-0812">Transmembrane</keyword>
<feature type="transmembrane region" description="Helical" evidence="1">
    <location>
        <begin position="80"/>
        <end position="100"/>
    </location>
</feature>
<sequence length="174" mass="18892">MRTGVVTYTVYEPPHASANRLESAEQLVFVKDGYTIIGALLPPIWLLAKRMWLEFAVYIGGSGLLVWALTSAGATELANVLVLIIQIVFGFEAGALYGAALERRGWRLVGTVTGRGQEDSERRFLEVWLPTRTEIPPAPLGAATPAAPSWTATALTRAKETIVRGRRAWAGAQT</sequence>
<organism evidence="2 3">
    <name type="scientific">Hyphomicrobium album</name>
    <dbReference type="NCBI Taxonomy" id="2665159"/>
    <lineage>
        <taxon>Bacteria</taxon>
        <taxon>Pseudomonadati</taxon>
        <taxon>Pseudomonadota</taxon>
        <taxon>Alphaproteobacteria</taxon>
        <taxon>Hyphomicrobiales</taxon>
        <taxon>Hyphomicrobiaceae</taxon>
        <taxon>Hyphomicrobium</taxon>
    </lineage>
</organism>
<dbReference type="EMBL" id="WMBQ01000001">
    <property type="protein sequence ID" value="MTD95036.1"/>
    <property type="molecule type" value="Genomic_DNA"/>
</dbReference>
<reference evidence="2 3" key="1">
    <citation type="submission" date="2019-11" db="EMBL/GenBank/DDBJ databases">
        <title>Identification of a novel strain.</title>
        <authorList>
            <person name="Xu Q."/>
            <person name="Wang G."/>
        </authorList>
    </citation>
    <scope>NUCLEOTIDE SEQUENCE [LARGE SCALE GENOMIC DNA]</scope>
    <source>
        <strain evidence="3">xq</strain>
    </source>
</reference>
<feature type="transmembrane region" description="Helical" evidence="1">
    <location>
        <begin position="55"/>
        <end position="74"/>
    </location>
</feature>
<keyword evidence="3" id="KW-1185">Reference proteome</keyword>
<keyword evidence="1" id="KW-0472">Membrane</keyword>